<dbReference type="RefSeq" id="XP_018299449.1">
    <property type="nucleotide sequence ID" value="XM_018434546.1"/>
</dbReference>
<keyword evidence="1" id="KW-0812">Transmembrane</keyword>
<keyword evidence="3" id="KW-1185">Reference proteome</keyword>
<accession>A0A167RDJ1</accession>
<evidence type="ECO:0000256" key="1">
    <source>
        <dbReference type="SAM" id="Phobius"/>
    </source>
</evidence>
<keyword evidence="1" id="KW-0472">Membrane</keyword>
<gene>
    <name evidence="2" type="ORF">PHYBLDRAFT_162023</name>
</gene>
<reference evidence="3" key="1">
    <citation type="submission" date="2015-06" db="EMBL/GenBank/DDBJ databases">
        <title>Expansion of signal transduction pathways in fungi by whole-genome duplication.</title>
        <authorList>
            <consortium name="DOE Joint Genome Institute"/>
            <person name="Corrochano L.M."/>
            <person name="Kuo A."/>
            <person name="Marcet-Houben M."/>
            <person name="Polaino S."/>
            <person name="Salamov A."/>
            <person name="Villalobos J.M."/>
            <person name="Alvarez M.I."/>
            <person name="Avalos J."/>
            <person name="Benito E.P."/>
            <person name="Benoit I."/>
            <person name="Burger G."/>
            <person name="Camino L.P."/>
            <person name="Canovas D."/>
            <person name="Cerda-Olmedo E."/>
            <person name="Cheng J.-F."/>
            <person name="Dominguez A."/>
            <person name="Elias M."/>
            <person name="Eslava A.P."/>
            <person name="Glaser F."/>
            <person name="Grimwood J."/>
            <person name="Gutierrez G."/>
            <person name="Heitman J."/>
            <person name="Henrissat B."/>
            <person name="Iturriaga E.A."/>
            <person name="Lang B.F."/>
            <person name="Lavin J.L."/>
            <person name="Lee S."/>
            <person name="Li W."/>
            <person name="Lindquist E."/>
            <person name="Lopez-Garcia S."/>
            <person name="Luque E.M."/>
            <person name="Marcos A.T."/>
            <person name="Martin J."/>
            <person name="McCluskey K."/>
            <person name="Medina H.R."/>
            <person name="Miralles-Duran A."/>
            <person name="Miyazaki A."/>
            <person name="Munoz-Torres E."/>
            <person name="Oguiza J.A."/>
            <person name="Ohm R."/>
            <person name="Olmedo M."/>
            <person name="Orejas M."/>
            <person name="Ortiz-Castellanos L."/>
            <person name="Pisabarro A.G."/>
            <person name="Rodriguez-Romero J."/>
            <person name="Ruiz-Herrera J."/>
            <person name="Ruiz-Vazquez R."/>
            <person name="Sanz C."/>
            <person name="Schackwitz W."/>
            <person name="Schmutz J."/>
            <person name="Shahriari M."/>
            <person name="Shelest E."/>
            <person name="Silva-Franco F."/>
            <person name="Soanes D."/>
            <person name="Syed K."/>
            <person name="Tagua V.G."/>
            <person name="Talbot N.J."/>
            <person name="Thon M."/>
            <person name="De vries R.P."/>
            <person name="Wiebenga A."/>
            <person name="Yadav J.S."/>
            <person name="Braun E.L."/>
            <person name="Baker S."/>
            <person name="Garre V."/>
            <person name="Horwitz B."/>
            <person name="Torres-Martinez S."/>
            <person name="Idnurm A."/>
            <person name="Herrera-Estrella A."/>
            <person name="Gabaldon T."/>
            <person name="Grigoriev I.V."/>
        </authorList>
    </citation>
    <scope>NUCLEOTIDE SEQUENCE [LARGE SCALE GENOMIC DNA]</scope>
    <source>
        <strain evidence="3">NRRL 1555(-)</strain>
    </source>
</reference>
<dbReference type="GeneID" id="28995452"/>
<dbReference type="VEuPathDB" id="FungiDB:PHYBLDRAFT_162023"/>
<organism evidence="2 3">
    <name type="scientific">Phycomyces blakesleeanus (strain ATCC 8743b / DSM 1359 / FGSC 10004 / NBRC 33097 / NRRL 1555)</name>
    <dbReference type="NCBI Taxonomy" id="763407"/>
    <lineage>
        <taxon>Eukaryota</taxon>
        <taxon>Fungi</taxon>
        <taxon>Fungi incertae sedis</taxon>
        <taxon>Mucoromycota</taxon>
        <taxon>Mucoromycotina</taxon>
        <taxon>Mucoromycetes</taxon>
        <taxon>Mucorales</taxon>
        <taxon>Phycomycetaceae</taxon>
        <taxon>Phycomyces</taxon>
    </lineage>
</organism>
<protein>
    <submittedName>
        <fullName evidence="2">Uncharacterized protein</fullName>
    </submittedName>
</protein>
<dbReference type="Proteomes" id="UP000077315">
    <property type="component" value="Unassembled WGS sequence"/>
</dbReference>
<evidence type="ECO:0000313" key="2">
    <source>
        <dbReference type="EMBL" id="OAD81409.1"/>
    </source>
</evidence>
<dbReference type="EMBL" id="KV440971">
    <property type="protein sequence ID" value="OAD81409.1"/>
    <property type="molecule type" value="Genomic_DNA"/>
</dbReference>
<keyword evidence="1" id="KW-1133">Transmembrane helix</keyword>
<dbReference type="AlphaFoldDB" id="A0A167RDJ1"/>
<evidence type="ECO:0000313" key="3">
    <source>
        <dbReference type="Proteomes" id="UP000077315"/>
    </source>
</evidence>
<feature type="transmembrane region" description="Helical" evidence="1">
    <location>
        <begin position="63"/>
        <end position="82"/>
    </location>
</feature>
<sequence>MFGKGLLLCQLGEEPIDRRLSKDLIKASKQEAVSSSNNNNKNDPITVTQTGCLFEPFRQLQDSLVVIFAFYILEKMAAFWIYTSIFGLKSQSTWDNLARMLEKTTIV</sequence>
<name>A0A167RDJ1_PHYB8</name>
<proteinExistence type="predicted"/>
<dbReference type="InParanoid" id="A0A167RDJ1"/>